<comment type="caution">
    <text evidence="2">The sequence shown here is derived from an EMBL/GenBank/DDBJ whole genome shotgun (WGS) entry which is preliminary data.</text>
</comment>
<evidence type="ECO:0000259" key="1">
    <source>
        <dbReference type="PROSITE" id="PS51782"/>
    </source>
</evidence>
<dbReference type="InterPro" id="IPR036779">
    <property type="entry name" value="LysM_dom_sf"/>
</dbReference>
<dbReference type="Gene3D" id="3.10.350.10">
    <property type="entry name" value="LysM domain"/>
    <property type="match status" value="2"/>
</dbReference>
<dbReference type="EMBL" id="JAGTPX010000002">
    <property type="protein sequence ID" value="MBR8668537.1"/>
    <property type="molecule type" value="Genomic_DNA"/>
</dbReference>
<dbReference type="CDD" id="cd12797">
    <property type="entry name" value="M23_peptidase"/>
    <property type="match status" value="1"/>
</dbReference>
<dbReference type="RefSeq" id="WP_212117112.1">
    <property type="nucleotide sequence ID" value="NZ_JAGTPX020000002.1"/>
</dbReference>
<dbReference type="SUPFAM" id="SSF51261">
    <property type="entry name" value="Duplicated hybrid motif"/>
    <property type="match status" value="1"/>
</dbReference>
<dbReference type="InterPro" id="IPR050570">
    <property type="entry name" value="Cell_wall_metabolism_enzyme"/>
</dbReference>
<dbReference type="InterPro" id="IPR018392">
    <property type="entry name" value="LysM"/>
</dbReference>
<name>A0A941GE01_NIACI</name>
<dbReference type="GO" id="GO:0004222">
    <property type="term" value="F:metalloendopeptidase activity"/>
    <property type="evidence" value="ECO:0007669"/>
    <property type="project" value="TreeGrafter"/>
</dbReference>
<dbReference type="PROSITE" id="PS51782">
    <property type="entry name" value="LYSM"/>
    <property type="match status" value="2"/>
</dbReference>
<dbReference type="CDD" id="cd00118">
    <property type="entry name" value="LysM"/>
    <property type="match status" value="2"/>
</dbReference>
<organism evidence="2">
    <name type="scientific">Niallia circulans</name>
    <name type="common">Bacillus circulans</name>
    <dbReference type="NCBI Taxonomy" id="1397"/>
    <lineage>
        <taxon>Bacteria</taxon>
        <taxon>Bacillati</taxon>
        <taxon>Bacillota</taxon>
        <taxon>Bacilli</taxon>
        <taxon>Bacillales</taxon>
        <taxon>Bacillaceae</taxon>
        <taxon>Niallia</taxon>
    </lineage>
</organism>
<gene>
    <name evidence="2" type="ORF">KD144_03195</name>
</gene>
<proteinExistence type="predicted"/>
<dbReference type="SMART" id="SM00257">
    <property type="entry name" value="LysM"/>
    <property type="match status" value="2"/>
</dbReference>
<reference evidence="2" key="1">
    <citation type="submission" date="2021-04" db="EMBL/GenBank/DDBJ databases">
        <title>Genomic analysis of electroactive and textile dye degrading Bacillus circulans strain: DC10 isolated from constructed wetland-microbial fuel cells treating textile dye wastewaters.</title>
        <authorList>
            <person name="Patel D.U."/>
            <person name="Desai C.R."/>
        </authorList>
    </citation>
    <scope>NUCLEOTIDE SEQUENCE</scope>
    <source>
        <strain evidence="2">DC10</strain>
    </source>
</reference>
<dbReference type="PANTHER" id="PTHR21666:SF270">
    <property type="entry name" value="MUREIN HYDROLASE ACTIVATOR ENVC"/>
    <property type="match status" value="1"/>
</dbReference>
<dbReference type="PANTHER" id="PTHR21666">
    <property type="entry name" value="PEPTIDASE-RELATED"/>
    <property type="match status" value="1"/>
</dbReference>
<sequence length="238" mass="26512">MFSKPTSVTYISNGFHSTGKDKHFGVDFAENGINAIRASADGTVTRSYYSASYGECIMILHQISGQEYETVYAHLKSGSRKVKVGDYVKKGQVIGIMGSTGDSTGQHLHFELHVGRWNVLKSNAVNPLPYFETDTKATTSNNKEYIVKAGDTLYQISRKYNTTIKVLSAYNQIENPNLLKVGQKIKIPSTQAVYYVVKKGDTVSQIAKMFHTSVGKVKEWNQLRDVNKIYPGQKLRVG</sequence>
<dbReference type="InterPro" id="IPR016047">
    <property type="entry name" value="M23ase_b-sheet_dom"/>
</dbReference>
<feature type="domain" description="LysM" evidence="1">
    <location>
        <begin position="193"/>
        <end position="237"/>
    </location>
</feature>
<dbReference type="InterPro" id="IPR011055">
    <property type="entry name" value="Dup_hybrid_motif"/>
</dbReference>
<dbReference type="Pfam" id="PF01551">
    <property type="entry name" value="Peptidase_M23"/>
    <property type="match status" value="1"/>
</dbReference>
<dbReference type="Gene3D" id="2.70.70.10">
    <property type="entry name" value="Glucose Permease (Domain IIA)"/>
    <property type="match status" value="1"/>
</dbReference>
<feature type="domain" description="LysM" evidence="1">
    <location>
        <begin position="143"/>
        <end position="187"/>
    </location>
</feature>
<dbReference type="AlphaFoldDB" id="A0A941GE01"/>
<protein>
    <submittedName>
        <fullName evidence="2">LysM peptidoglycan-binding domain-containing protein</fullName>
    </submittedName>
</protein>
<dbReference type="Pfam" id="PF01476">
    <property type="entry name" value="LysM"/>
    <property type="match status" value="2"/>
</dbReference>
<dbReference type="SUPFAM" id="SSF54106">
    <property type="entry name" value="LysM domain"/>
    <property type="match status" value="2"/>
</dbReference>
<evidence type="ECO:0000313" key="2">
    <source>
        <dbReference type="EMBL" id="MBR8668537.1"/>
    </source>
</evidence>
<accession>A0A941GE01</accession>